<comment type="similarity">
    <text evidence="1">Belongs to the short-chain dehydrogenases/reductases (SDR) family.</text>
</comment>
<name>A0A1B1ALC4_9PROT</name>
<dbReference type="PANTHER" id="PTHR24321:SF8">
    <property type="entry name" value="ESTRADIOL 17-BETA-DEHYDROGENASE 8-RELATED"/>
    <property type="match status" value="1"/>
</dbReference>
<sequence length="261" mass="27389">MQIRLNPVTLITGAGSGIGAGCARELARKSTGGLLLADIDEAALSLVADELDLAGVSPERVSTLAFDVSDIDRWGQAAAFIQAQYGRLDWALVNTNTAHAQAVAESDLVDWGRTTSTQLEATIQSLRTIMPLMAKNNQGGAIVVTTSAAAIKAEPLPHNSGPGLLQVMRAASREAAHSNVRINAIAPGGPTTPMWNEMPWFQDLVRDHGNENTALEEISHLARPLARYGAGADVNRLILMLLAEEGPITGATLVVDGGGSL</sequence>
<dbReference type="Pfam" id="PF13561">
    <property type="entry name" value="adh_short_C2"/>
    <property type="match status" value="1"/>
</dbReference>
<dbReference type="PROSITE" id="PS51257">
    <property type="entry name" value="PROKAR_LIPOPROTEIN"/>
    <property type="match status" value="1"/>
</dbReference>
<keyword evidence="4" id="KW-1185">Reference proteome</keyword>
<dbReference type="PRINTS" id="PR00081">
    <property type="entry name" value="GDHRDH"/>
</dbReference>
<dbReference type="InterPro" id="IPR002347">
    <property type="entry name" value="SDR_fam"/>
</dbReference>
<keyword evidence="2" id="KW-0560">Oxidoreductase</keyword>
<dbReference type="EMBL" id="CP013244">
    <property type="protein sequence ID" value="ANP47321.1"/>
    <property type="molecule type" value="Genomic_DNA"/>
</dbReference>
<dbReference type="AlphaFoldDB" id="A0A1B1ALC4"/>
<dbReference type="PANTHER" id="PTHR24321">
    <property type="entry name" value="DEHYDROGENASES, SHORT CHAIN"/>
    <property type="match status" value="1"/>
</dbReference>
<evidence type="ECO:0000313" key="4">
    <source>
        <dbReference type="Proteomes" id="UP000092498"/>
    </source>
</evidence>
<evidence type="ECO:0008006" key="5">
    <source>
        <dbReference type="Google" id="ProtNLM"/>
    </source>
</evidence>
<gene>
    <name evidence="3" type="ORF">ATE48_16060</name>
</gene>
<evidence type="ECO:0000313" key="3">
    <source>
        <dbReference type="EMBL" id="ANP47321.1"/>
    </source>
</evidence>
<dbReference type="KEGG" id="cbot:ATE48_16060"/>
<dbReference type="RefSeq" id="WP_066773239.1">
    <property type="nucleotide sequence ID" value="NZ_CP013244.1"/>
</dbReference>
<dbReference type="GO" id="GO:0016491">
    <property type="term" value="F:oxidoreductase activity"/>
    <property type="evidence" value="ECO:0007669"/>
    <property type="project" value="UniProtKB-KW"/>
</dbReference>
<dbReference type="STRING" id="1759059.ATE48_16060"/>
<accession>A0A1B1ALC4</accession>
<dbReference type="CDD" id="cd05233">
    <property type="entry name" value="SDR_c"/>
    <property type="match status" value="1"/>
</dbReference>
<proteinExistence type="inferred from homology"/>
<dbReference type="OrthoDB" id="9790146at2"/>
<dbReference type="Proteomes" id="UP000092498">
    <property type="component" value="Chromosome"/>
</dbReference>
<protein>
    <recommendedName>
        <fullName evidence="5">Short-chain dehydrogenase</fullName>
    </recommendedName>
</protein>
<dbReference type="SUPFAM" id="SSF51735">
    <property type="entry name" value="NAD(P)-binding Rossmann-fold domains"/>
    <property type="match status" value="1"/>
</dbReference>
<evidence type="ECO:0000256" key="1">
    <source>
        <dbReference type="ARBA" id="ARBA00006484"/>
    </source>
</evidence>
<dbReference type="Gene3D" id="3.40.50.720">
    <property type="entry name" value="NAD(P)-binding Rossmann-like Domain"/>
    <property type="match status" value="1"/>
</dbReference>
<organism evidence="3 4">
    <name type="scientific">Candidatus Viadribacter manganicus</name>
    <dbReference type="NCBI Taxonomy" id="1759059"/>
    <lineage>
        <taxon>Bacteria</taxon>
        <taxon>Pseudomonadati</taxon>
        <taxon>Pseudomonadota</taxon>
        <taxon>Alphaproteobacteria</taxon>
        <taxon>Hyphomonadales</taxon>
        <taxon>Hyphomonadaceae</taxon>
        <taxon>Candidatus Viadribacter</taxon>
    </lineage>
</organism>
<dbReference type="InParanoid" id="A0A1B1ALC4"/>
<reference evidence="3 4" key="1">
    <citation type="submission" date="2015-11" db="EMBL/GenBank/DDBJ databases">
        <title>Whole-Genome Sequence of Candidatus Oderbacter manganicum from the National Park Lower Oder Valley, Germany.</title>
        <authorList>
            <person name="Braun B."/>
            <person name="Liere K."/>
            <person name="Szewzyk U."/>
        </authorList>
    </citation>
    <scope>NUCLEOTIDE SEQUENCE [LARGE SCALE GENOMIC DNA]</scope>
    <source>
        <strain evidence="3 4">OTSz_A_272</strain>
    </source>
</reference>
<dbReference type="InterPro" id="IPR036291">
    <property type="entry name" value="NAD(P)-bd_dom_sf"/>
</dbReference>
<evidence type="ECO:0000256" key="2">
    <source>
        <dbReference type="ARBA" id="ARBA00023002"/>
    </source>
</evidence>